<evidence type="ECO:0000313" key="3">
    <source>
        <dbReference type="EMBL" id="ERJ17832.1"/>
    </source>
</evidence>
<reference evidence="3 4" key="2">
    <citation type="journal article" date="2013" name="PLoS ONE">
        <title>INDIGO - INtegrated Data Warehouse of MIcrobial GenOmes with Examples from the Red Sea Extremophiles.</title>
        <authorList>
            <person name="Alam I."/>
            <person name="Antunes A."/>
            <person name="Kamau A.A."/>
            <person name="Ba Alawi W."/>
            <person name="Kalkatawi M."/>
            <person name="Stingl U."/>
            <person name="Bajic V.B."/>
        </authorList>
    </citation>
    <scope>NUCLEOTIDE SEQUENCE [LARGE SCALE GENOMIC DNA]</scope>
    <source>
        <strain evidence="3 4">E1L3A</strain>
    </source>
</reference>
<dbReference type="eggNOG" id="COG3184">
    <property type="taxonomic scope" value="Bacteria"/>
</dbReference>
<organism evidence="3 4">
    <name type="scientific">Salinisphaera shabanensis E1L3A</name>
    <dbReference type="NCBI Taxonomy" id="1033802"/>
    <lineage>
        <taxon>Bacteria</taxon>
        <taxon>Pseudomonadati</taxon>
        <taxon>Pseudomonadota</taxon>
        <taxon>Gammaproteobacteria</taxon>
        <taxon>Salinisphaerales</taxon>
        <taxon>Salinisphaeraceae</taxon>
        <taxon>Salinisphaera</taxon>
    </lineage>
</organism>
<keyword evidence="1" id="KW-0732">Signal</keyword>
<feature type="chain" id="PRO_5004625603" description="DUF2059 domain-containing protein" evidence="1">
    <location>
        <begin position="38"/>
        <end position="192"/>
    </location>
</feature>
<feature type="domain" description="DUF2059" evidence="2">
    <location>
        <begin position="127"/>
        <end position="181"/>
    </location>
</feature>
<dbReference type="Pfam" id="PF09832">
    <property type="entry name" value="DUF2059"/>
    <property type="match status" value="1"/>
</dbReference>
<accession>U2EHH1</accession>
<dbReference type="Proteomes" id="UP000006242">
    <property type="component" value="Unassembled WGS sequence"/>
</dbReference>
<name>U2EHH1_9GAMM</name>
<comment type="caution">
    <text evidence="3">The sequence shown here is derived from an EMBL/GenBank/DDBJ whole genome shotgun (WGS) entry which is preliminary data.</text>
</comment>
<feature type="signal peptide" evidence="1">
    <location>
        <begin position="1"/>
        <end position="37"/>
    </location>
</feature>
<dbReference type="AlphaFoldDB" id="U2EHH1"/>
<keyword evidence="4" id="KW-1185">Reference proteome</keyword>
<evidence type="ECO:0000259" key="2">
    <source>
        <dbReference type="Pfam" id="PF09832"/>
    </source>
</evidence>
<dbReference type="InterPro" id="IPR018637">
    <property type="entry name" value="DUF2059"/>
</dbReference>
<dbReference type="STRING" id="1033802.SSPSH_003314"/>
<reference evidence="3 4" key="1">
    <citation type="journal article" date="2011" name="J. Bacteriol.">
        <title>Genome sequence of Salinisphaera shabanensis, a gammaproteobacterium from the harsh, variable environment of the brine-seawater interface of the Shaban Deep in the Red Sea.</title>
        <authorList>
            <person name="Antunes A."/>
            <person name="Alam I."/>
            <person name="Bajic V.B."/>
            <person name="Stingl U."/>
        </authorList>
    </citation>
    <scope>NUCLEOTIDE SEQUENCE [LARGE SCALE GENOMIC DNA]</scope>
    <source>
        <strain evidence="3 4">E1L3A</strain>
    </source>
</reference>
<sequence length="192" mass="21577">MKTSALLKRPDRNRILGARRFLAPALVLLLCMPVALAQSGTPAAGHANMSRTPSAQQDKDDVIRELIALTDAEQLEAIFSRQFIDRVANAVALFRPDMDPATMRVIRQEATSVIRERIESGDALYSVLYPVYEKHFNIFELNQLVEFYESPVGQKLVRVSPELLTESLALGREWGLSLVPEIMERVQSRLAE</sequence>
<evidence type="ECO:0000313" key="4">
    <source>
        <dbReference type="Proteomes" id="UP000006242"/>
    </source>
</evidence>
<gene>
    <name evidence="3" type="ORF">SSPSH_003314</name>
</gene>
<evidence type="ECO:0000256" key="1">
    <source>
        <dbReference type="SAM" id="SignalP"/>
    </source>
</evidence>
<protein>
    <recommendedName>
        <fullName evidence="2">DUF2059 domain-containing protein</fullName>
    </recommendedName>
</protein>
<proteinExistence type="predicted"/>
<dbReference type="EMBL" id="AFNV02000027">
    <property type="protein sequence ID" value="ERJ17832.1"/>
    <property type="molecule type" value="Genomic_DNA"/>
</dbReference>